<accession>A0A1V4JDH9</accession>
<dbReference type="EMBL" id="LSYS01007908">
    <property type="protein sequence ID" value="OPJ70124.1"/>
    <property type="molecule type" value="Genomic_DNA"/>
</dbReference>
<keyword evidence="3" id="KW-1185">Reference proteome</keyword>
<organism evidence="2 3">
    <name type="scientific">Patagioenas fasciata monilis</name>
    <dbReference type="NCBI Taxonomy" id="372326"/>
    <lineage>
        <taxon>Eukaryota</taxon>
        <taxon>Metazoa</taxon>
        <taxon>Chordata</taxon>
        <taxon>Craniata</taxon>
        <taxon>Vertebrata</taxon>
        <taxon>Euteleostomi</taxon>
        <taxon>Archelosauria</taxon>
        <taxon>Archosauria</taxon>
        <taxon>Dinosauria</taxon>
        <taxon>Saurischia</taxon>
        <taxon>Theropoda</taxon>
        <taxon>Coelurosauria</taxon>
        <taxon>Aves</taxon>
        <taxon>Neognathae</taxon>
        <taxon>Neoaves</taxon>
        <taxon>Columbimorphae</taxon>
        <taxon>Columbiformes</taxon>
        <taxon>Columbidae</taxon>
        <taxon>Patagioenas</taxon>
    </lineage>
</organism>
<evidence type="ECO:0000313" key="2">
    <source>
        <dbReference type="EMBL" id="OPJ70124.1"/>
    </source>
</evidence>
<sequence>MYEGRQWRAGCGCCCCVSGGAPPAAPLGQPGAAGGGRSWNQDRDPRAKAESTDHNEGHRAGAEMKTLGQRMELKRGRAGVEPTESWR</sequence>
<comment type="caution">
    <text evidence="2">The sequence shown here is derived from an EMBL/GenBank/DDBJ whole genome shotgun (WGS) entry which is preliminary data.</text>
</comment>
<reference evidence="2 3" key="1">
    <citation type="submission" date="2016-02" db="EMBL/GenBank/DDBJ databases">
        <title>Band-tailed pigeon sequencing and assembly.</title>
        <authorList>
            <person name="Soares A.E."/>
            <person name="Novak B.J."/>
            <person name="Rice E.S."/>
            <person name="O'Connell B."/>
            <person name="Chang D."/>
            <person name="Weber S."/>
            <person name="Shapiro B."/>
        </authorList>
    </citation>
    <scope>NUCLEOTIDE SEQUENCE [LARGE SCALE GENOMIC DNA]</scope>
    <source>
        <strain evidence="2">BTP2013</strain>
        <tissue evidence="2">Blood</tissue>
    </source>
</reference>
<dbReference type="AlphaFoldDB" id="A0A1V4JDH9"/>
<evidence type="ECO:0000256" key="1">
    <source>
        <dbReference type="SAM" id="MobiDB-lite"/>
    </source>
</evidence>
<feature type="region of interest" description="Disordered" evidence="1">
    <location>
        <begin position="24"/>
        <end position="87"/>
    </location>
</feature>
<evidence type="ECO:0000313" key="3">
    <source>
        <dbReference type="Proteomes" id="UP000190648"/>
    </source>
</evidence>
<protein>
    <submittedName>
        <fullName evidence="2">Uncharacterized protein</fullName>
    </submittedName>
</protein>
<feature type="compositionally biased region" description="Basic and acidic residues" evidence="1">
    <location>
        <begin position="40"/>
        <end position="62"/>
    </location>
</feature>
<gene>
    <name evidence="2" type="ORF">AV530_019351</name>
</gene>
<dbReference type="Proteomes" id="UP000190648">
    <property type="component" value="Unassembled WGS sequence"/>
</dbReference>
<name>A0A1V4JDH9_PATFA</name>
<proteinExistence type="predicted"/>